<feature type="compositionally biased region" description="Low complexity" evidence="7">
    <location>
        <begin position="240"/>
        <end position="250"/>
    </location>
</feature>
<reference evidence="8 9" key="1">
    <citation type="submission" date="2018-03" db="EMBL/GenBank/DDBJ databases">
        <title>Genomic Encyclopedia of Type Strains, Phase III (KMG-III): the genomes of soil and plant-associated and newly described type strains.</title>
        <authorList>
            <person name="Whitman W."/>
        </authorList>
    </citation>
    <scope>NUCLEOTIDE SEQUENCE [LARGE SCALE GENOMIC DNA]</scope>
    <source>
        <strain evidence="8 9">VKM Ac-1602</strain>
    </source>
</reference>
<dbReference type="EC" id="4.2.1.1" evidence="2"/>
<accession>A0ABX5LF70</accession>
<evidence type="ECO:0000256" key="5">
    <source>
        <dbReference type="ARBA" id="ARBA00024993"/>
    </source>
</evidence>
<protein>
    <recommendedName>
        <fullName evidence="2">carbonic anhydrase</fullName>
        <ecNumber evidence="2">4.2.1.1</ecNumber>
    </recommendedName>
</protein>
<evidence type="ECO:0000256" key="7">
    <source>
        <dbReference type="SAM" id="MobiDB-lite"/>
    </source>
</evidence>
<dbReference type="Gene3D" id="3.40.1050.10">
    <property type="entry name" value="Carbonic anhydrase"/>
    <property type="match status" value="1"/>
</dbReference>
<dbReference type="EMBL" id="QGDV01000014">
    <property type="protein sequence ID" value="PWJ61818.1"/>
    <property type="molecule type" value="Genomic_DNA"/>
</dbReference>
<gene>
    <name evidence="8" type="ORF">B0H03_11419</name>
</gene>
<evidence type="ECO:0000256" key="6">
    <source>
        <dbReference type="ARBA" id="ARBA00048348"/>
    </source>
</evidence>
<evidence type="ECO:0000313" key="8">
    <source>
        <dbReference type="EMBL" id="PWJ61818.1"/>
    </source>
</evidence>
<dbReference type="InterPro" id="IPR036874">
    <property type="entry name" value="Carbonic_anhydrase_sf"/>
</dbReference>
<keyword evidence="4" id="KW-0456">Lyase</keyword>
<name>A0ABX5LF70_9MICO</name>
<dbReference type="PANTHER" id="PTHR11002:SF79">
    <property type="entry name" value="CARBONIC ANHYDRASE 2"/>
    <property type="match status" value="1"/>
</dbReference>
<evidence type="ECO:0000256" key="1">
    <source>
        <dbReference type="ARBA" id="ARBA00006217"/>
    </source>
</evidence>
<proteinExistence type="inferred from homology"/>
<dbReference type="Pfam" id="PF00484">
    <property type="entry name" value="Pro_CA"/>
    <property type="match status" value="1"/>
</dbReference>
<dbReference type="SUPFAM" id="SSF53056">
    <property type="entry name" value="beta-carbonic anhydrase, cab"/>
    <property type="match status" value="1"/>
</dbReference>
<dbReference type="InterPro" id="IPR015892">
    <property type="entry name" value="Carbonic_anhydrase_CS"/>
</dbReference>
<organism evidence="8 9">
    <name type="scientific">Rathayibacter iranicus NCPPB 2253 = VKM Ac-1602</name>
    <dbReference type="NCBI Taxonomy" id="1328868"/>
    <lineage>
        <taxon>Bacteria</taxon>
        <taxon>Bacillati</taxon>
        <taxon>Actinomycetota</taxon>
        <taxon>Actinomycetes</taxon>
        <taxon>Micrococcales</taxon>
        <taxon>Microbacteriaceae</taxon>
        <taxon>Rathayibacter</taxon>
    </lineage>
</organism>
<dbReference type="InterPro" id="IPR001765">
    <property type="entry name" value="Carbonic_anhydrase"/>
</dbReference>
<evidence type="ECO:0000256" key="4">
    <source>
        <dbReference type="ARBA" id="ARBA00023239"/>
    </source>
</evidence>
<comment type="similarity">
    <text evidence="1">Belongs to the beta-class carbonic anhydrase family.</text>
</comment>
<dbReference type="Proteomes" id="UP000245674">
    <property type="component" value="Unassembled WGS sequence"/>
</dbReference>
<evidence type="ECO:0000256" key="3">
    <source>
        <dbReference type="ARBA" id="ARBA00022833"/>
    </source>
</evidence>
<keyword evidence="3" id="KW-0862">Zinc</keyword>
<evidence type="ECO:0000313" key="9">
    <source>
        <dbReference type="Proteomes" id="UP000245674"/>
    </source>
</evidence>
<keyword evidence="9" id="KW-1185">Reference proteome</keyword>
<dbReference type="SMART" id="SM00947">
    <property type="entry name" value="Pro_CA"/>
    <property type="match status" value="1"/>
</dbReference>
<evidence type="ECO:0000256" key="2">
    <source>
        <dbReference type="ARBA" id="ARBA00012925"/>
    </source>
</evidence>
<sequence length="256" mass="27100">MNLDTSTDVPRESRPPAWVWKEMLRGNQRFVAGEPRHPRQDVERRAELAAAQAPLAALFGCSDSRLAAEIIFDLGLGDLFVVRNAGQVIADSIVGSLEYGVAVLGVKVLLVLGHDECGAVRAAIQSQAPGAERLPPHIEHLIEPIIPAVRRHVGPQPDGRVLIDPSVTDALAVGREHLRDTVAELLQRSPLIADAVASGELALVGANYRLSDGTVMSDIVLGIDPPELSPYVSELERGSRSSTSAAASAAEGPDAA</sequence>
<comment type="caution">
    <text evidence="8">The sequence shown here is derived from an EMBL/GenBank/DDBJ whole genome shotgun (WGS) entry which is preliminary data.</text>
</comment>
<dbReference type="PANTHER" id="PTHR11002">
    <property type="entry name" value="CARBONIC ANHYDRASE"/>
    <property type="match status" value="1"/>
</dbReference>
<dbReference type="PROSITE" id="PS00704">
    <property type="entry name" value="PROK_CO2_ANHYDRASE_1"/>
    <property type="match status" value="1"/>
</dbReference>
<comment type="function">
    <text evidence="5">Catalyzes the reversible hydration of carbon dioxide to form bicarbonate.</text>
</comment>
<dbReference type="RefSeq" id="WP_202130168.1">
    <property type="nucleotide sequence ID" value="NZ_QGDV01000014.1"/>
</dbReference>
<feature type="region of interest" description="Disordered" evidence="7">
    <location>
        <begin position="233"/>
        <end position="256"/>
    </location>
</feature>
<comment type="catalytic activity">
    <reaction evidence="6">
        <text>hydrogencarbonate + H(+) = CO2 + H2O</text>
        <dbReference type="Rhea" id="RHEA:10748"/>
        <dbReference type="ChEBI" id="CHEBI:15377"/>
        <dbReference type="ChEBI" id="CHEBI:15378"/>
        <dbReference type="ChEBI" id="CHEBI:16526"/>
        <dbReference type="ChEBI" id="CHEBI:17544"/>
        <dbReference type="EC" id="4.2.1.1"/>
    </reaction>
</comment>